<name>A0A2P5BF46_TREOI</name>
<reference evidence="3" key="1">
    <citation type="submission" date="2016-06" db="EMBL/GenBank/DDBJ databases">
        <title>Parallel loss of symbiosis genes in relatives of nitrogen-fixing non-legume Parasponia.</title>
        <authorList>
            <person name="Van Velzen R."/>
            <person name="Holmer R."/>
            <person name="Bu F."/>
            <person name="Rutten L."/>
            <person name="Van Zeijl A."/>
            <person name="Liu W."/>
            <person name="Santuari L."/>
            <person name="Cao Q."/>
            <person name="Sharma T."/>
            <person name="Shen D."/>
            <person name="Roswanjaya Y."/>
            <person name="Wardhani T."/>
            <person name="Kalhor M.S."/>
            <person name="Jansen J."/>
            <person name="Van den Hoogen J."/>
            <person name="Gungor B."/>
            <person name="Hartog M."/>
            <person name="Hontelez J."/>
            <person name="Verver J."/>
            <person name="Yang W.-C."/>
            <person name="Schijlen E."/>
            <person name="Repin R."/>
            <person name="Schilthuizen M."/>
            <person name="Schranz E."/>
            <person name="Heidstra R."/>
            <person name="Miyata K."/>
            <person name="Fedorova E."/>
            <person name="Kohlen W."/>
            <person name="Bisseling T."/>
            <person name="Smit S."/>
            <person name="Geurts R."/>
        </authorList>
    </citation>
    <scope>NUCLEOTIDE SEQUENCE [LARGE SCALE GENOMIC DNA]</scope>
    <source>
        <strain evidence="3">cv. RG33-2</strain>
    </source>
</reference>
<feature type="region of interest" description="Disordered" evidence="1">
    <location>
        <begin position="14"/>
        <end position="33"/>
    </location>
</feature>
<dbReference type="InParanoid" id="A0A2P5BF46"/>
<organism evidence="2 3">
    <name type="scientific">Trema orientale</name>
    <name type="common">Charcoal tree</name>
    <name type="synonym">Celtis orientalis</name>
    <dbReference type="NCBI Taxonomy" id="63057"/>
    <lineage>
        <taxon>Eukaryota</taxon>
        <taxon>Viridiplantae</taxon>
        <taxon>Streptophyta</taxon>
        <taxon>Embryophyta</taxon>
        <taxon>Tracheophyta</taxon>
        <taxon>Spermatophyta</taxon>
        <taxon>Magnoliopsida</taxon>
        <taxon>eudicotyledons</taxon>
        <taxon>Gunneridae</taxon>
        <taxon>Pentapetalae</taxon>
        <taxon>rosids</taxon>
        <taxon>fabids</taxon>
        <taxon>Rosales</taxon>
        <taxon>Cannabaceae</taxon>
        <taxon>Trema</taxon>
    </lineage>
</organism>
<gene>
    <name evidence="2" type="ORF">TorRG33x02_323320</name>
</gene>
<evidence type="ECO:0000256" key="1">
    <source>
        <dbReference type="SAM" id="MobiDB-lite"/>
    </source>
</evidence>
<feature type="compositionally biased region" description="Polar residues" evidence="1">
    <location>
        <begin position="20"/>
        <end position="29"/>
    </location>
</feature>
<protein>
    <submittedName>
        <fullName evidence="2">Uncharacterized protein</fullName>
    </submittedName>
</protein>
<evidence type="ECO:0000313" key="2">
    <source>
        <dbReference type="EMBL" id="PON47411.1"/>
    </source>
</evidence>
<dbReference type="EMBL" id="JXTC01000535">
    <property type="protein sequence ID" value="PON47411.1"/>
    <property type="molecule type" value="Genomic_DNA"/>
</dbReference>
<sequence>MVAYSERIKFVEPTHGGGSNRTISWSPSGHRSKLRPCDTRRRLRYTHIGMFDEKENISCDLSRFLGDCKGMLQRIYDVGDLPRLS</sequence>
<proteinExistence type="predicted"/>
<evidence type="ECO:0000313" key="3">
    <source>
        <dbReference type="Proteomes" id="UP000237000"/>
    </source>
</evidence>
<dbReference type="Proteomes" id="UP000237000">
    <property type="component" value="Unassembled WGS sequence"/>
</dbReference>
<keyword evidence="3" id="KW-1185">Reference proteome</keyword>
<dbReference type="AlphaFoldDB" id="A0A2P5BF46"/>
<comment type="caution">
    <text evidence="2">The sequence shown here is derived from an EMBL/GenBank/DDBJ whole genome shotgun (WGS) entry which is preliminary data.</text>
</comment>
<accession>A0A2P5BF46</accession>